<gene>
    <name evidence="2" type="ordered locus">Bfae_09490</name>
</gene>
<dbReference type="HOGENOM" id="CLU_018398_4_2_11"/>
<dbReference type="PANTHER" id="PTHR18895:SF74">
    <property type="entry name" value="MTRF1L RELEASE FACTOR GLUTAMINE METHYLTRANSFERASE"/>
    <property type="match status" value="1"/>
</dbReference>
<accession>C7MAP4</accession>
<keyword evidence="2" id="KW-0489">Methyltransferase</keyword>
<dbReference type="GO" id="GO:0008168">
    <property type="term" value="F:methyltransferase activity"/>
    <property type="evidence" value="ECO:0007669"/>
    <property type="project" value="UniProtKB-KW"/>
</dbReference>
<name>C7MAP4_BRAFD</name>
<organism evidence="2 3">
    <name type="scientific">Brachybacterium faecium (strain ATCC 43885 / DSM 4810 / JCM 11609 / LMG 19847 / NBRC 14762 / NCIMB 9860 / 6-10)</name>
    <dbReference type="NCBI Taxonomy" id="446465"/>
    <lineage>
        <taxon>Bacteria</taxon>
        <taxon>Bacillati</taxon>
        <taxon>Actinomycetota</taxon>
        <taxon>Actinomycetes</taxon>
        <taxon>Micrococcales</taxon>
        <taxon>Dermabacteraceae</taxon>
        <taxon>Brachybacterium</taxon>
    </lineage>
</organism>
<dbReference type="eggNOG" id="COG2890">
    <property type="taxonomic scope" value="Bacteria"/>
</dbReference>
<protein>
    <submittedName>
        <fullName evidence="2">Putative methylase of HemK family</fullName>
    </submittedName>
</protein>
<dbReference type="GO" id="GO:0032259">
    <property type="term" value="P:methylation"/>
    <property type="evidence" value="ECO:0007669"/>
    <property type="project" value="UniProtKB-KW"/>
</dbReference>
<dbReference type="PANTHER" id="PTHR18895">
    <property type="entry name" value="HEMK METHYLTRANSFERASE"/>
    <property type="match status" value="1"/>
</dbReference>
<dbReference type="InterPro" id="IPR029063">
    <property type="entry name" value="SAM-dependent_MTases_sf"/>
</dbReference>
<dbReference type="AlphaFoldDB" id="C7MAP4"/>
<keyword evidence="2" id="KW-0808">Transferase</keyword>
<feature type="domain" description="Methyltransferase small" evidence="1">
    <location>
        <begin position="87"/>
        <end position="177"/>
    </location>
</feature>
<evidence type="ECO:0000313" key="2">
    <source>
        <dbReference type="EMBL" id="ACU84802.1"/>
    </source>
</evidence>
<dbReference type="Pfam" id="PF05175">
    <property type="entry name" value="MTS"/>
    <property type="match status" value="1"/>
</dbReference>
<dbReference type="STRING" id="446465.Bfae_09490"/>
<dbReference type="InterPro" id="IPR050320">
    <property type="entry name" value="N5-glutamine_MTase"/>
</dbReference>
<dbReference type="OrthoDB" id="9800643at2"/>
<keyword evidence="3" id="KW-1185">Reference proteome</keyword>
<evidence type="ECO:0000259" key="1">
    <source>
        <dbReference type="Pfam" id="PF05175"/>
    </source>
</evidence>
<dbReference type="PATRIC" id="fig|446465.5.peg.946"/>
<dbReference type="EMBL" id="CP001643">
    <property type="protein sequence ID" value="ACU84802.1"/>
    <property type="molecule type" value="Genomic_DNA"/>
</dbReference>
<evidence type="ECO:0000313" key="3">
    <source>
        <dbReference type="Proteomes" id="UP000001919"/>
    </source>
</evidence>
<dbReference type="Gene3D" id="3.40.50.150">
    <property type="entry name" value="Vaccinia Virus protein VP39"/>
    <property type="match status" value="1"/>
</dbReference>
<reference evidence="2 3" key="1">
    <citation type="journal article" date="2009" name="Stand. Genomic Sci.">
        <title>Complete genome sequence of Brachybacterium faecium type strain (Schefferle 6-10).</title>
        <authorList>
            <person name="Lapidus A."/>
            <person name="Pukall R."/>
            <person name="Labuttii K."/>
            <person name="Copeland A."/>
            <person name="Del Rio T.G."/>
            <person name="Nolan M."/>
            <person name="Chen F."/>
            <person name="Lucas S."/>
            <person name="Tice H."/>
            <person name="Cheng J.F."/>
            <person name="Bruce D."/>
            <person name="Goodwin L."/>
            <person name="Pitluck S."/>
            <person name="Rohde M."/>
            <person name="Goker M."/>
            <person name="Pati A."/>
            <person name="Ivanova N."/>
            <person name="Mavrommatis K."/>
            <person name="Chen A."/>
            <person name="Palaniappan K."/>
            <person name="D'haeseleer P."/>
            <person name="Chain P."/>
            <person name="Bristow J."/>
            <person name="Eisen J.A."/>
            <person name="Markowitz V."/>
            <person name="Hugenholtz P."/>
            <person name="Kyrpides N.C."/>
            <person name="Klenk H.P."/>
        </authorList>
    </citation>
    <scope>NUCLEOTIDE SEQUENCE [LARGE SCALE GENOMIC DNA]</scope>
    <source>
        <strain evidence="3">ATCC 43885 / DSM 4810 / JCM 11609 / LMG 19847 / NBRC 14762 / NCIMB 9860 / 6-10</strain>
    </source>
</reference>
<dbReference type="InterPro" id="IPR007848">
    <property type="entry name" value="Small_mtfrase_dom"/>
</dbReference>
<dbReference type="SUPFAM" id="SSF53335">
    <property type="entry name" value="S-adenosyl-L-methionine-dependent methyltransferases"/>
    <property type="match status" value="1"/>
</dbReference>
<sequence length="270" mass="29249">MQSQGERPPDRRELREGLVERLRRAGCVFAEDEARLLRAAAAEEGALERMVRRRTAGEFLEHVLGAVEIFGEKLSVGPGVFVPRQRTALLIERTLDACRGRAAPTVLEACCGVAPIAALVARRHPSAQVHAMDRDETALRHAQKNLPASARTHRAESLAGLPPALLGRVDVLAAVPPYVPEGELAHMPREARDHEPRAALLGGPDGLAVVRRLLRDAPPYLAAGGELLLEMHRDQVPLAAAEAREMRAYRRIEGVHAGDGGTAVLHLEGE</sequence>
<dbReference type="CDD" id="cd02440">
    <property type="entry name" value="AdoMet_MTases"/>
    <property type="match status" value="1"/>
</dbReference>
<dbReference type="Proteomes" id="UP000001919">
    <property type="component" value="Chromosome"/>
</dbReference>
<dbReference type="KEGG" id="bfa:Bfae_09490"/>
<proteinExistence type="predicted"/>